<feature type="disulfide bond" evidence="12">
    <location>
        <begin position="454"/>
        <end position="468"/>
    </location>
</feature>
<dbReference type="PROSITE" id="PS01248">
    <property type="entry name" value="EGF_LAM_1"/>
    <property type="match status" value="2"/>
</dbReference>
<feature type="domain" description="Laminin EGF-like" evidence="15">
    <location>
        <begin position="1091"/>
        <end position="1137"/>
    </location>
</feature>
<feature type="disulfide bond" evidence="12">
    <location>
        <begin position="1093"/>
        <end position="1110"/>
    </location>
</feature>
<comment type="caution">
    <text evidence="18">The sequence shown here is derived from an EMBL/GenBank/DDBJ whole genome shotgun (WGS) entry which is preliminary data.</text>
</comment>
<dbReference type="PROSITE" id="PS51117">
    <property type="entry name" value="LAMININ_NTER"/>
    <property type="match status" value="1"/>
</dbReference>
<dbReference type="SMART" id="SM00180">
    <property type="entry name" value="EGF_Lam"/>
    <property type="match status" value="7"/>
</dbReference>
<feature type="compositionally biased region" description="Low complexity" evidence="14">
    <location>
        <begin position="1631"/>
        <end position="1642"/>
    </location>
</feature>
<dbReference type="InterPro" id="IPR050440">
    <property type="entry name" value="Laminin/Netrin_ECM"/>
</dbReference>
<dbReference type="Pfam" id="PF21199">
    <property type="entry name" value="LAMININ_IV_B"/>
    <property type="match status" value="1"/>
</dbReference>
<keyword evidence="6" id="KW-0084">Basement membrane</keyword>
<dbReference type="Pfam" id="PF23219">
    <property type="entry name" value="LAMB1"/>
    <property type="match status" value="1"/>
</dbReference>
<feature type="region of interest" description="Disordered" evidence="14">
    <location>
        <begin position="1629"/>
        <end position="1655"/>
    </location>
</feature>
<dbReference type="Pfam" id="PF00055">
    <property type="entry name" value="Laminin_N"/>
    <property type="match status" value="2"/>
</dbReference>
<feature type="compositionally biased region" description="Polar residues" evidence="14">
    <location>
        <begin position="1299"/>
        <end position="1313"/>
    </location>
</feature>
<dbReference type="Gene3D" id="2.170.300.10">
    <property type="entry name" value="Tie2 ligand-binding domain superfamily"/>
    <property type="match status" value="2"/>
</dbReference>
<reference evidence="18 19" key="1">
    <citation type="submission" date="2024-08" db="EMBL/GenBank/DDBJ databases">
        <title>The draft genome of Apodemus speciosus.</title>
        <authorList>
            <person name="Nabeshima K."/>
            <person name="Suzuki S."/>
            <person name="Onuma M."/>
        </authorList>
    </citation>
    <scope>NUCLEOTIDE SEQUENCE [LARGE SCALE GENOMIC DNA]</scope>
    <source>
        <strain evidence="18">IB14-021</strain>
    </source>
</reference>
<dbReference type="PANTHER" id="PTHR10574:SF36">
    <property type="entry name" value="LAMININ SUBUNIT BETA-2"/>
    <property type="match status" value="1"/>
</dbReference>
<evidence type="ECO:0000256" key="2">
    <source>
        <dbReference type="ARBA" id="ARBA00022525"/>
    </source>
</evidence>
<feature type="disulfide bond" evidence="12">
    <location>
        <begin position="1091"/>
        <end position="1103"/>
    </location>
</feature>
<feature type="disulfide bond" evidence="12">
    <location>
        <begin position="1112"/>
        <end position="1121"/>
    </location>
</feature>
<dbReference type="CDD" id="cd00055">
    <property type="entry name" value="EGF_Lam"/>
    <property type="match status" value="7"/>
</dbReference>
<evidence type="ECO:0000256" key="3">
    <source>
        <dbReference type="ARBA" id="ARBA00022530"/>
    </source>
</evidence>
<name>A0ABQ0F6F4_APOSI</name>
<dbReference type="Gene3D" id="2.10.25.10">
    <property type="entry name" value="Laminin"/>
    <property type="match status" value="3"/>
</dbReference>
<keyword evidence="8 13" id="KW-0175">Coiled coil</keyword>
<dbReference type="InterPro" id="IPR008211">
    <property type="entry name" value="Laminin_N"/>
</dbReference>
<dbReference type="PROSITE" id="PS51116">
    <property type="entry name" value="LAMININ_IVB"/>
    <property type="match status" value="1"/>
</dbReference>
<feature type="disulfide bond" evidence="12">
    <location>
        <begin position="389"/>
        <end position="398"/>
    </location>
</feature>
<dbReference type="Gene3D" id="2.60.120.260">
    <property type="entry name" value="Galactose-binding domain-like"/>
    <property type="match status" value="1"/>
</dbReference>
<evidence type="ECO:0000259" key="16">
    <source>
        <dbReference type="PROSITE" id="PS51116"/>
    </source>
</evidence>
<evidence type="ECO:0000256" key="4">
    <source>
        <dbReference type="ARBA" id="ARBA00022729"/>
    </source>
</evidence>
<evidence type="ECO:0000313" key="18">
    <source>
        <dbReference type="EMBL" id="GAB1294691.1"/>
    </source>
</evidence>
<evidence type="ECO:0000256" key="12">
    <source>
        <dbReference type="PROSITE-ProRule" id="PRU00460"/>
    </source>
</evidence>
<evidence type="ECO:0000256" key="5">
    <source>
        <dbReference type="ARBA" id="ARBA00022737"/>
    </source>
</evidence>
<evidence type="ECO:0000256" key="11">
    <source>
        <dbReference type="ARBA" id="ARBA00023292"/>
    </source>
</evidence>
<comment type="subcellular location">
    <subcellularLocation>
        <location evidence="1">Secreted</location>
        <location evidence="1">Extracellular space</location>
        <location evidence="1">Extracellular matrix</location>
        <location evidence="1">Basement membrane</location>
    </subcellularLocation>
</comment>
<feature type="disulfide bond" evidence="12">
    <location>
        <begin position="326"/>
        <end position="335"/>
    </location>
</feature>
<keyword evidence="10" id="KW-0325">Glycoprotein</keyword>
<feature type="domain" description="Laminin EGF-like" evidence="15">
    <location>
        <begin position="296"/>
        <end position="358"/>
    </location>
</feature>
<dbReference type="PROSITE" id="PS50027">
    <property type="entry name" value="EGF_LAM_2"/>
    <property type="match status" value="5"/>
</dbReference>
<keyword evidence="9 12" id="KW-1015">Disulfide bond</keyword>
<keyword evidence="2" id="KW-0964">Secreted</keyword>
<gene>
    <name evidence="18" type="ORF">APTSU1_000992400</name>
</gene>
<dbReference type="InterPro" id="IPR002049">
    <property type="entry name" value="LE_dom"/>
</dbReference>
<accession>A0ABQ0F6F4</accession>
<sequence>MLAATLAQAPSLDAPGCSRGSCYPATGDLLVGRADRLTASSTCGLHSPQPYCIDEKKCFLCDSRRPFSARDNPDSHRIQNVVASFAPRRRTAWWQSENGIPMTFRPAAMLVERSADFGRTWHVYRYFSYDCGADFPGIPLAPPRRWDDVVCESRYSEIEPSTEGEVIYRVLDPAIPIPDPYSSRVQNLLKITNLRVNLTRLHTLGDNLLDPRQEIREKYYYALYELVIRGNCFCYGHASQCAPAPGAPAHVEGMVHGACVCKHNTRGLNCEQCQDFYQDLPWHPAEDGHTHACRKCECNGHTHSCHFDMAVYLASGNVSGGVCDGCQHNTAGRHCELCRPFFYRDPTKDVRDPAVCRPCDCDPMGSQDGGRCDSHDDPVLGLVSGQCRCKEHVVGTRCQQCRDGFFGLSASDPRGCQRCRCNSRGTVPGGTPCDSSSGTCFCKRLVTGHGCDRCLPGHWGLSHDLLGCRPCDCDVGGALDPQCDEATGQCRCRQHMIGRRCEQVQPGYFRPFLDHLIWEAEDAQGQGLEVVERLVTNRETPSWTGPGFVRLREGQEVEFLVTSLPRAMDYDLLLRWEPQVPEQWAELELTVQRPGPVSAHSPCGHVLPKDDRVQGMLHPNTRVLVFPRPVCLEPGLSYKLKLKLIGTGGRARPETSRSGSGLLIDSLVLQPHVLVLEMFSGGDAAALERRTTFERYRCHEEGLMPSKSPLSETCAPLLISVSSLVYNGALQPASVTPKAHSVLNAVLMVASAGANPEWLDAAVTSVLRATMALALQAVKPASVVPTEHSAPSVKGLVDSALAELVPLVFAVTTVNVASGDSLIAGRVPATGARMSAIPTQALAWAAVITQGASTVNGALLVSMGTHGCHMGASAGLVPALKAPGASDTLLLPATGMGIPSRLCATAEQATQGPGVKLVLPGTLGTHQSQVAGANRVSAVETLTPRTQMPVIPAPGNACVVCTTQRGPAVATASLASMGKLPDRAVTAVPATFWAQIPNGAHLPTCATVTQALGSAHAFPMSKASIVTTVSPTFGTSPVVVAASLVLATQAGPEARPAMRGQCYCHAGFGGRTCSECQELYWGDPGLQCRACDCDPRGIDKPQCHRSTGHCSCRPGVSGVRCDQCARGFSGVFPACHPCHACFGDWDRVVQDLAARTRRLEQWAQELQQTGVLGAFESSFLDMQGKLGMVQAIVGARNTSATSTAKLVEATEGLRYGRHEIGKTTERLTQLEAELTEVQDENFNANHALSGLERDGLALNLTLRQLDQHLDILKHSNFLGAYDSIRHAHSQSTEAERRANTSTFAVPSPVSNSADTRRRTEVLMAAQKENFNRQHLANQQALGQLSARANTLSLTGINELVCGAPGDAPCATSPCGGAGCRDEDGRLRCGGLGCSGAAATADLALGRARHTQAELQRALVEGGGILSRVSETRRQAEEAQQRAQAALDKANASRGQVEQANQELRELIQNVKDFLSQEGADPDSIEMVATRVLDISIPASPEQIQRLASEIAERVRSLADVDTILAHTMGDVRRAEQLLQDAQRARSRAEGERQKAETVQAALEEAQRAQGAAQGAIRGAVADTQNTEQTLHQVQERMAGAEQSLNSASERARQLDALLEALKLKRAGNSLAASTAEETAGSAQSRAREAEKQLREQVDDQYQTVRALAERKAEGVLAAQARAEQLRDEARGLLQAAQDKLQRLQELEGAYEVNERALEGKAAQLDELEARMRSVLQAINLQVQIYNTCQ</sequence>
<comment type="caution">
    <text evidence="12">Lacks conserved residue(s) required for the propagation of feature annotation.</text>
</comment>
<dbReference type="Pfam" id="PF00053">
    <property type="entry name" value="EGF_laminin"/>
    <property type="match status" value="6"/>
</dbReference>
<feature type="compositionally biased region" description="Basic and acidic residues" evidence="14">
    <location>
        <begin position="1645"/>
        <end position="1655"/>
    </location>
</feature>
<dbReference type="InterPro" id="IPR056863">
    <property type="entry name" value="LMN_ATRN_NET-like_EGF"/>
</dbReference>
<feature type="disulfide bond" evidence="12">
    <location>
        <begin position="261"/>
        <end position="270"/>
    </location>
</feature>
<dbReference type="Pfam" id="PF24973">
    <property type="entry name" value="EGF_LMN_ATRN"/>
    <property type="match status" value="1"/>
</dbReference>
<evidence type="ECO:0000256" key="14">
    <source>
        <dbReference type="SAM" id="MobiDB-lite"/>
    </source>
</evidence>
<keyword evidence="7" id="KW-0130">Cell adhesion</keyword>
<proteinExistence type="predicted"/>
<evidence type="ECO:0000256" key="10">
    <source>
        <dbReference type="ARBA" id="ARBA00023180"/>
    </source>
</evidence>
<keyword evidence="19" id="KW-1185">Reference proteome</keyword>
<feature type="region of interest" description="Disordered" evidence="14">
    <location>
        <begin position="1289"/>
        <end position="1315"/>
    </location>
</feature>
<keyword evidence="3" id="KW-0272">Extracellular matrix</keyword>
<feature type="domain" description="Laminin EGF-like" evidence="15">
    <location>
        <begin position="359"/>
        <end position="418"/>
    </location>
</feature>
<feature type="domain" description="Laminin IV type B" evidence="16">
    <location>
        <begin position="510"/>
        <end position="726"/>
    </location>
</feature>
<evidence type="ECO:0000313" key="19">
    <source>
        <dbReference type="Proteomes" id="UP001623349"/>
    </source>
</evidence>
<keyword evidence="11 12" id="KW-0424">Laminin EGF-like domain</keyword>
<evidence type="ECO:0000256" key="13">
    <source>
        <dbReference type="SAM" id="Coils"/>
    </source>
</evidence>
<feature type="domain" description="Laminin N-terminal" evidence="17">
    <location>
        <begin position="18"/>
        <end position="231"/>
    </location>
</feature>
<dbReference type="CDD" id="cd22299">
    <property type="entry name" value="cc_LAMB2_C"/>
    <property type="match status" value="1"/>
</dbReference>
<feature type="disulfide bond" evidence="12">
    <location>
        <begin position="442"/>
        <end position="451"/>
    </location>
</feature>
<dbReference type="EMBL" id="BAAFST010000009">
    <property type="protein sequence ID" value="GAB1294691.1"/>
    <property type="molecule type" value="Genomic_DNA"/>
</dbReference>
<dbReference type="SUPFAM" id="SSF57196">
    <property type="entry name" value="EGF/Laminin"/>
    <property type="match status" value="6"/>
</dbReference>
<feature type="coiled-coil region" evidence="13">
    <location>
        <begin position="1425"/>
        <end position="1476"/>
    </location>
</feature>
<evidence type="ECO:0000259" key="17">
    <source>
        <dbReference type="PROSITE" id="PS51117"/>
    </source>
</evidence>
<feature type="coiled-coil region" evidence="13">
    <location>
        <begin position="1220"/>
        <end position="1247"/>
    </location>
</feature>
<organism evidence="18 19">
    <name type="scientific">Apodemus speciosus</name>
    <name type="common">Large Japanese field mouse</name>
    <dbReference type="NCBI Taxonomy" id="105296"/>
    <lineage>
        <taxon>Eukaryota</taxon>
        <taxon>Metazoa</taxon>
        <taxon>Chordata</taxon>
        <taxon>Craniata</taxon>
        <taxon>Vertebrata</taxon>
        <taxon>Euteleostomi</taxon>
        <taxon>Mammalia</taxon>
        <taxon>Eutheria</taxon>
        <taxon>Euarchontoglires</taxon>
        <taxon>Glires</taxon>
        <taxon>Rodentia</taxon>
        <taxon>Myomorpha</taxon>
        <taxon>Muroidea</taxon>
        <taxon>Muridae</taxon>
        <taxon>Murinae</taxon>
        <taxon>Apodemus</taxon>
    </lineage>
</organism>
<keyword evidence="5" id="KW-0677">Repeat</keyword>
<dbReference type="SMART" id="SM00136">
    <property type="entry name" value="LamNT"/>
    <property type="match status" value="1"/>
</dbReference>
<feature type="domain" description="Laminin EGF-like" evidence="15">
    <location>
        <begin position="232"/>
        <end position="295"/>
    </location>
</feature>
<evidence type="ECO:0000256" key="1">
    <source>
        <dbReference type="ARBA" id="ARBA00004302"/>
    </source>
</evidence>
<dbReference type="InterPro" id="IPR056558">
    <property type="entry name" value="LAMB1-4_helical"/>
</dbReference>
<feature type="domain" description="Laminin EGF-like" evidence="15">
    <location>
        <begin position="419"/>
        <end position="470"/>
    </location>
</feature>
<dbReference type="PRINTS" id="PR00011">
    <property type="entry name" value="EGFLAMININ"/>
</dbReference>
<evidence type="ECO:0000259" key="15">
    <source>
        <dbReference type="PROSITE" id="PS50027"/>
    </source>
</evidence>
<evidence type="ECO:0000256" key="8">
    <source>
        <dbReference type="ARBA" id="ARBA00023054"/>
    </source>
</evidence>
<evidence type="ECO:0000256" key="7">
    <source>
        <dbReference type="ARBA" id="ARBA00022889"/>
    </source>
</evidence>
<dbReference type="PANTHER" id="PTHR10574">
    <property type="entry name" value="NETRIN/LAMININ-RELATED"/>
    <property type="match status" value="1"/>
</dbReference>
<dbReference type="Proteomes" id="UP001623349">
    <property type="component" value="Unassembled WGS sequence"/>
</dbReference>
<evidence type="ECO:0000256" key="9">
    <source>
        <dbReference type="ARBA" id="ARBA00023157"/>
    </source>
</evidence>
<dbReference type="InterPro" id="IPR013015">
    <property type="entry name" value="Laminin_IV_B"/>
</dbReference>
<keyword evidence="4" id="KW-0732">Signal</keyword>
<evidence type="ECO:0000256" key="6">
    <source>
        <dbReference type="ARBA" id="ARBA00022869"/>
    </source>
</evidence>
<protein>
    <submittedName>
        <fullName evidence="18">Laminin subunit beta-2</fullName>
    </submittedName>
</protein>